<dbReference type="HOGENOM" id="CLU_1056179_0_0_10"/>
<sequence length="263" mass="29508">MNTGLTLYDIEQWLVEYSIAINEIVCLYSNEIQPPNKEIGDAIEWIGNSYANMCTFIPVKDGTRICSLYHATHFCFTEIECLVANLDKENRIPFIMGITDFCGELISEYDFFNGGRGCIYDVEKQWGYRFDASFKSLAHDLAENAKYFVTHFTEMCSRYGIELAEDILAAVPAKIGSARLKEMRTGRVVYDTMPSTHRRAAVMALIDKSGLCKNIDRTKKAAFVEAVTGGNINANPKDSVSYKKPEQKAIDAASELLKTIGIE</sequence>
<evidence type="ECO:0000313" key="1">
    <source>
        <dbReference type="EMBL" id="EHB93530.1"/>
    </source>
</evidence>
<dbReference type="Proteomes" id="UP000006008">
    <property type="component" value="Unassembled WGS sequence"/>
</dbReference>
<organism evidence="1 2">
    <name type="scientific">Alistipes indistinctus YIT 12060</name>
    <dbReference type="NCBI Taxonomy" id="742725"/>
    <lineage>
        <taxon>Bacteria</taxon>
        <taxon>Pseudomonadati</taxon>
        <taxon>Bacteroidota</taxon>
        <taxon>Bacteroidia</taxon>
        <taxon>Bacteroidales</taxon>
        <taxon>Rikenellaceae</taxon>
        <taxon>Alistipes</taxon>
    </lineage>
</organism>
<accession>G5H513</accession>
<gene>
    <name evidence="1" type="ORF">HMPREF9450_00023</name>
</gene>
<dbReference type="AlphaFoldDB" id="G5H513"/>
<protein>
    <submittedName>
        <fullName evidence="1">Uncharacterized protein</fullName>
    </submittedName>
</protein>
<proteinExistence type="predicted"/>
<name>G5H513_9BACT</name>
<evidence type="ECO:0000313" key="2">
    <source>
        <dbReference type="Proteomes" id="UP000006008"/>
    </source>
</evidence>
<keyword evidence="2" id="KW-1185">Reference proteome</keyword>
<comment type="caution">
    <text evidence="1">The sequence shown here is derived from an EMBL/GenBank/DDBJ whole genome shotgun (WGS) entry which is preliminary data.</text>
</comment>
<dbReference type="PATRIC" id="fig|742725.3.peg.22"/>
<dbReference type="STRING" id="742725.HMPREF9450_00023"/>
<reference evidence="1 2" key="1">
    <citation type="submission" date="2011-08" db="EMBL/GenBank/DDBJ databases">
        <title>The Genome Sequence of Alistipes indistinctus YIT 12060.</title>
        <authorList>
            <consortium name="The Broad Institute Genome Sequencing Platform"/>
            <person name="Earl A."/>
            <person name="Ward D."/>
            <person name="Feldgarden M."/>
            <person name="Gevers D."/>
            <person name="Morotomi M."/>
            <person name="Young S.K."/>
            <person name="Zeng Q."/>
            <person name="Gargeya S."/>
            <person name="Fitzgerald M."/>
            <person name="Haas B."/>
            <person name="Abouelleil A."/>
            <person name="Alvarado L."/>
            <person name="Arachchi H.M."/>
            <person name="Berlin A."/>
            <person name="Brown A."/>
            <person name="Chapman S.B."/>
            <person name="Chen Z."/>
            <person name="Dunbar C."/>
            <person name="Freedman E."/>
            <person name="Gearin G."/>
            <person name="Gellesch M."/>
            <person name="Goldberg J."/>
            <person name="Griggs A."/>
            <person name="Gujja S."/>
            <person name="Heiman D."/>
            <person name="Howarth C."/>
            <person name="Larson L."/>
            <person name="Lui A."/>
            <person name="MacDonald P.J.P."/>
            <person name="Montmayeur A."/>
            <person name="Murphy C."/>
            <person name="Neiman D."/>
            <person name="Pearson M."/>
            <person name="Priest M."/>
            <person name="Roberts A."/>
            <person name="Saif S."/>
            <person name="Shea T."/>
            <person name="Shenoy N."/>
            <person name="Sisk P."/>
            <person name="Stolte C."/>
            <person name="Sykes S."/>
            <person name="Wortman J."/>
            <person name="Nusbaum C."/>
            <person name="Birren B."/>
        </authorList>
    </citation>
    <scope>NUCLEOTIDE SEQUENCE [LARGE SCALE GENOMIC DNA]</scope>
    <source>
        <strain evidence="1 2">YIT 12060</strain>
    </source>
</reference>
<dbReference type="EMBL" id="ADLD01000002">
    <property type="protein sequence ID" value="EHB93530.1"/>
    <property type="molecule type" value="Genomic_DNA"/>
</dbReference>